<dbReference type="OrthoDB" id="6374728at2759"/>
<evidence type="ECO:0000313" key="7">
    <source>
        <dbReference type="EMBL" id="CAD7244393.1"/>
    </source>
</evidence>
<organism evidence="7">
    <name type="scientific">Darwinula stevensoni</name>
    <dbReference type="NCBI Taxonomy" id="69355"/>
    <lineage>
        <taxon>Eukaryota</taxon>
        <taxon>Metazoa</taxon>
        <taxon>Ecdysozoa</taxon>
        <taxon>Arthropoda</taxon>
        <taxon>Crustacea</taxon>
        <taxon>Oligostraca</taxon>
        <taxon>Ostracoda</taxon>
        <taxon>Podocopa</taxon>
        <taxon>Podocopida</taxon>
        <taxon>Darwinulocopina</taxon>
        <taxon>Darwinuloidea</taxon>
        <taxon>Darwinulidae</taxon>
        <taxon>Darwinula</taxon>
    </lineage>
</organism>
<proteinExistence type="predicted"/>
<feature type="domain" description="GDNF/GAS1" evidence="6">
    <location>
        <begin position="67"/>
        <end position="143"/>
    </location>
</feature>
<name>A0A7R9A689_9CRUS</name>
<keyword evidence="3" id="KW-0732">Signal</keyword>
<keyword evidence="5" id="KW-0325">Glycoprotein</keyword>
<dbReference type="EMBL" id="CAJPEV010000627">
    <property type="protein sequence ID" value="CAG0887051.1"/>
    <property type="molecule type" value="Genomic_DNA"/>
</dbReference>
<dbReference type="GO" id="GO:0043235">
    <property type="term" value="C:receptor complex"/>
    <property type="evidence" value="ECO:0007669"/>
    <property type="project" value="TreeGrafter"/>
</dbReference>
<dbReference type="GO" id="GO:0007399">
    <property type="term" value="P:nervous system development"/>
    <property type="evidence" value="ECO:0007669"/>
    <property type="project" value="TreeGrafter"/>
</dbReference>
<dbReference type="SMART" id="SM00907">
    <property type="entry name" value="GDNF"/>
    <property type="match status" value="1"/>
</dbReference>
<gene>
    <name evidence="7" type="ORF">DSTB1V02_LOCUS4290</name>
</gene>
<evidence type="ECO:0000256" key="2">
    <source>
        <dbReference type="ARBA" id="ARBA00022475"/>
    </source>
</evidence>
<keyword evidence="4" id="KW-0472">Membrane</keyword>
<dbReference type="Pfam" id="PF02351">
    <property type="entry name" value="GDNF"/>
    <property type="match status" value="1"/>
</dbReference>
<reference evidence="7" key="1">
    <citation type="submission" date="2020-11" db="EMBL/GenBank/DDBJ databases">
        <authorList>
            <person name="Tran Van P."/>
        </authorList>
    </citation>
    <scope>NUCLEOTIDE SEQUENCE</scope>
</reference>
<dbReference type="GO" id="GO:0038023">
    <property type="term" value="F:signaling receptor activity"/>
    <property type="evidence" value="ECO:0007669"/>
    <property type="project" value="InterPro"/>
</dbReference>
<protein>
    <recommendedName>
        <fullName evidence="6">GDNF/GAS1 domain-containing protein</fullName>
    </recommendedName>
</protein>
<dbReference type="AlphaFoldDB" id="A0A7R9A689"/>
<evidence type="ECO:0000256" key="5">
    <source>
        <dbReference type="ARBA" id="ARBA00023180"/>
    </source>
</evidence>
<accession>A0A7R9A689</accession>
<comment type="subcellular location">
    <subcellularLocation>
        <location evidence="1">Cell membrane</location>
    </subcellularLocation>
</comment>
<dbReference type="PANTHER" id="PTHR10269">
    <property type="entry name" value="GDNF RECEPTOR ALPHA"/>
    <property type="match status" value="1"/>
</dbReference>
<keyword evidence="2" id="KW-1003">Cell membrane</keyword>
<dbReference type="InterPro" id="IPR003438">
    <property type="entry name" value="GDNF_rcpt"/>
</dbReference>
<dbReference type="PANTHER" id="PTHR10269:SF12">
    <property type="entry name" value="GLIAL CELL LINE-DERIVED NEUROTROPHIC FAMILY RECEPTOR-LIKE, ISOFORM E"/>
    <property type="match status" value="1"/>
</dbReference>
<evidence type="ECO:0000259" key="6">
    <source>
        <dbReference type="SMART" id="SM00907"/>
    </source>
</evidence>
<evidence type="ECO:0000256" key="1">
    <source>
        <dbReference type="ARBA" id="ARBA00004236"/>
    </source>
</evidence>
<dbReference type="Proteomes" id="UP000677054">
    <property type="component" value="Unassembled WGS sequence"/>
</dbReference>
<evidence type="ECO:0000256" key="3">
    <source>
        <dbReference type="ARBA" id="ARBA00022729"/>
    </source>
</evidence>
<dbReference type="EMBL" id="LR900144">
    <property type="protein sequence ID" value="CAD7244393.1"/>
    <property type="molecule type" value="Genomic_DNA"/>
</dbReference>
<sequence length="384" mass="42721">MKEWDAIQSSVTVLGPREDCIQRNDLDVAFGSFAGGQPGIIPIIQFLFTEGRGGVSRELIPLFPSTCQEAWDECRLNDACHARVHPLDGACRARLCSPTICRAAIRDLYGKLPQEMSSSLAFCTCQAGDGPCIDALLRFYPSCSFLLPECSTSARRCMENPACSCQPPPPPPLRKWINRLLYQRRELPNAVLIEGFCEVSAGGDNRFLVPFGGTIRVYETKRRGCSDVCECDGEGEIRCRRLPCIRFWPCSSFSHGSLFKDSIRGRCLCYAGHLICEAPPLGPENLQMKHGVFLTIGFSSEEFQILQGFTGKDFPDITAGLQNLLQHHRGINQSVCELQLKAVEDENLVYIAEMDETQHRSVHSTIAAQVKRLQQSTFHPSISQ</sequence>
<evidence type="ECO:0000313" key="8">
    <source>
        <dbReference type="Proteomes" id="UP000677054"/>
    </source>
</evidence>
<keyword evidence="8" id="KW-1185">Reference proteome</keyword>
<dbReference type="GO" id="GO:0009897">
    <property type="term" value="C:external side of plasma membrane"/>
    <property type="evidence" value="ECO:0007669"/>
    <property type="project" value="TreeGrafter"/>
</dbReference>
<dbReference type="InterPro" id="IPR016017">
    <property type="entry name" value="GDNF/GAS1"/>
</dbReference>
<evidence type="ECO:0000256" key="4">
    <source>
        <dbReference type="ARBA" id="ARBA00023136"/>
    </source>
</evidence>